<feature type="domain" description="CHAT" evidence="1">
    <location>
        <begin position="509"/>
        <end position="788"/>
    </location>
</feature>
<dbReference type="SUPFAM" id="SSF81901">
    <property type="entry name" value="HCP-like"/>
    <property type="match status" value="1"/>
</dbReference>
<comment type="caution">
    <text evidence="2">The sequence shown here is derived from an EMBL/GenBank/DDBJ whole genome shotgun (WGS) entry which is preliminary data.</text>
</comment>
<dbReference type="Proteomes" id="UP000663846">
    <property type="component" value="Unassembled WGS sequence"/>
</dbReference>
<organism evidence="2 3">
    <name type="scientific">Rhizoctonia solani</name>
    <dbReference type="NCBI Taxonomy" id="456999"/>
    <lineage>
        <taxon>Eukaryota</taxon>
        <taxon>Fungi</taxon>
        <taxon>Dikarya</taxon>
        <taxon>Basidiomycota</taxon>
        <taxon>Agaricomycotina</taxon>
        <taxon>Agaricomycetes</taxon>
        <taxon>Cantharellales</taxon>
        <taxon>Ceratobasidiaceae</taxon>
        <taxon>Rhizoctonia</taxon>
    </lineage>
</organism>
<name>A0A8H3BRY2_9AGAM</name>
<dbReference type="InterPro" id="IPR024983">
    <property type="entry name" value="CHAT_dom"/>
</dbReference>
<accession>A0A8H3BRY2</accession>
<dbReference type="AlphaFoldDB" id="A0A8H3BRY2"/>
<evidence type="ECO:0000313" key="2">
    <source>
        <dbReference type="EMBL" id="CAE6464695.1"/>
    </source>
</evidence>
<gene>
    <name evidence="2" type="ORF">RDB_LOCUS164719</name>
</gene>
<evidence type="ECO:0000313" key="3">
    <source>
        <dbReference type="Proteomes" id="UP000663846"/>
    </source>
</evidence>
<evidence type="ECO:0000259" key="1">
    <source>
        <dbReference type="Pfam" id="PF12770"/>
    </source>
</evidence>
<sequence length="789" mass="89124">MGRLEDIDQAIGLQMYTLSTISQDHRTFLTLLQNLGSSHEHRFDRLGQPHDLGLAIELKEKALRLTPDSDLNKPAWLSSLGKSYRHRFVEHGEFNDLEVAIQYQTTAVLITPSPHPDMAEWLTALGGTYILRFEHLGHSEDMDKALEYLSRAVLQASESHANFPGYLNNLAQAYSTRYKHIGLLEDIDIAIQHQIRATLLIPNGHKNRGNYFYNLARIYLDKFERLGDENFLTTALNYFETSAKSFPRDPSLRIRAAYMRASYTPSTRIAERLEAFQIAMNLIPELVWLGTTVYQRYDEIKKLKNMVLEAVAVAIDSKDYFLALQWIEEGRSIVWNQLLQLRTPLRTLADARPDLARQLEQVADEIYSSSLKLTPSLPLALDRLRTAEDIAQGHRRSAEIYKQLLDEVRLIPGFESFLRPARGLELISRALSWPLVVINVHESRCDALIMTPRNDKIIHVPLLSLSLSDVAKLGIEMGHLIGMRNPKQRDSSRRPLVEWEEESCFEHVLSSLWEDIVKPIVDALGLKPIPPVDELPHITWCVTGPLSLLPLHAAGRYDQKQSKISDYAISSYTPTLRFLIPETEPSSRPNTSILVVGQEATPGHSALPQTVPELAKIRLHLQALHQCTELTNHNATKNAVLDLMQTHDWVHFACHAHQDVNDPTESGFFVSDRTLSIASITERSFKNKGLAFLSACQTATGDKMLTEESVHLASAMLAAGYSSVVATMWSIKDSDGPVVAGKFYEKVLKDGRMDYKEAAKALHIAVENLRVEVGEDEFERWVPFVHFGV</sequence>
<reference evidence="2" key="1">
    <citation type="submission" date="2021-01" db="EMBL/GenBank/DDBJ databases">
        <authorList>
            <person name="Kaushik A."/>
        </authorList>
    </citation>
    <scope>NUCLEOTIDE SEQUENCE</scope>
    <source>
        <strain evidence="2">AG1-1C</strain>
    </source>
</reference>
<dbReference type="EMBL" id="CAJMWS010000812">
    <property type="protein sequence ID" value="CAE6464695.1"/>
    <property type="molecule type" value="Genomic_DNA"/>
</dbReference>
<dbReference type="Pfam" id="PF12770">
    <property type="entry name" value="CHAT"/>
    <property type="match status" value="1"/>
</dbReference>
<dbReference type="Gene3D" id="1.25.40.10">
    <property type="entry name" value="Tetratricopeptide repeat domain"/>
    <property type="match status" value="1"/>
</dbReference>
<dbReference type="InterPro" id="IPR011990">
    <property type="entry name" value="TPR-like_helical_dom_sf"/>
</dbReference>
<protein>
    <recommendedName>
        <fullName evidence="1">CHAT domain-containing protein</fullName>
    </recommendedName>
</protein>
<proteinExistence type="predicted"/>